<dbReference type="GO" id="GO:0004252">
    <property type="term" value="F:serine-type endopeptidase activity"/>
    <property type="evidence" value="ECO:0007669"/>
    <property type="project" value="InterPro"/>
</dbReference>
<dbReference type="SUPFAM" id="SSF50494">
    <property type="entry name" value="Trypsin-like serine proteases"/>
    <property type="match status" value="1"/>
</dbReference>
<dbReference type="InterPro" id="IPR001254">
    <property type="entry name" value="Trypsin_dom"/>
</dbReference>
<accession>A0AAN5C6R1</accession>
<feature type="chain" id="PRO_5042926412" description="Peptidase S1 domain-containing protein" evidence="1">
    <location>
        <begin position="20"/>
        <end position="279"/>
    </location>
</feature>
<dbReference type="Gene3D" id="2.40.10.10">
    <property type="entry name" value="Trypsin-like serine proteases"/>
    <property type="match status" value="1"/>
</dbReference>
<sequence length="279" mass="30663">RFLLFFSSLFLVSQSILNGHDDEWNKYAHLVKIVSRSSNSSAPLLCSGTLISPRLVLTATDCVIHDGKKASEVMVAFVRSFKPALRKRATIAAVNGTLAYLSLVHPLTSNEICPEGDPHLAHLSIVPSLTRPSITPFDWAKIDATTCRMVAYRSLKNVSHFLSSSSVATAVMKVDVEEESLTMRRVDTGVPAPCFEDAGAPFECLVGDEFIQVGLFISLFGADDGKEHRQKRDEKVSASMSVEVVKEEGTTTTTTTTTQSTKELKKEEKVKIIITLWNE</sequence>
<feature type="non-terminal residue" evidence="3">
    <location>
        <position position="1"/>
    </location>
</feature>
<feature type="domain" description="Peptidase S1" evidence="2">
    <location>
        <begin position="21"/>
        <end position="76"/>
    </location>
</feature>
<dbReference type="InterPro" id="IPR043504">
    <property type="entry name" value="Peptidase_S1_PA_chymotrypsin"/>
</dbReference>
<evidence type="ECO:0000256" key="1">
    <source>
        <dbReference type="SAM" id="SignalP"/>
    </source>
</evidence>
<gene>
    <name evidence="3" type="ORF">PMAYCL1PPCAC_02960</name>
</gene>
<dbReference type="Proteomes" id="UP001328107">
    <property type="component" value="Unassembled WGS sequence"/>
</dbReference>
<keyword evidence="1" id="KW-0732">Signal</keyword>
<evidence type="ECO:0000313" key="3">
    <source>
        <dbReference type="EMBL" id="GMR32765.1"/>
    </source>
</evidence>
<reference evidence="4" key="1">
    <citation type="submission" date="2022-10" db="EMBL/GenBank/DDBJ databases">
        <title>Genome assembly of Pristionchus species.</title>
        <authorList>
            <person name="Yoshida K."/>
            <person name="Sommer R.J."/>
        </authorList>
    </citation>
    <scope>NUCLEOTIDE SEQUENCE [LARGE SCALE GENOMIC DNA]</scope>
    <source>
        <strain evidence="4">RS5460</strain>
    </source>
</reference>
<dbReference type="AlphaFoldDB" id="A0AAN5C6R1"/>
<proteinExistence type="predicted"/>
<evidence type="ECO:0000259" key="2">
    <source>
        <dbReference type="Pfam" id="PF00089"/>
    </source>
</evidence>
<dbReference type="GO" id="GO:0006508">
    <property type="term" value="P:proteolysis"/>
    <property type="evidence" value="ECO:0007669"/>
    <property type="project" value="InterPro"/>
</dbReference>
<dbReference type="Pfam" id="PF00089">
    <property type="entry name" value="Trypsin"/>
    <property type="match status" value="1"/>
</dbReference>
<name>A0AAN5C6R1_9BILA</name>
<organism evidence="3 4">
    <name type="scientific">Pristionchus mayeri</name>
    <dbReference type="NCBI Taxonomy" id="1317129"/>
    <lineage>
        <taxon>Eukaryota</taxon>
        <taxon>Metazoa</taxon>
        <taxon>Ecdysozoa</taxon>
        <taxon>Nematoda</taxon>
        <taxon>Chromadorea</taxon>
        <taxon>Rhabditida</taxon>
        <taxon>Rhabditina</taxon>
        <taxon>Diplogasteromorpha</taxon>
        <taxon>Diplogasteroidea</taxon>
        <taxon>Neodiplogasteridae</taxon>
        <taxon>Pristionchus</taxon>
    </lineage>
</organism>
<dbReference type="EMBL" id="BTRK01000001">
    <property type="protein sequence ID" value="GMR32765.1"/>
    <property type="molecule type" value="Genomic_DNA"/>
</dbReference>
<keyword evidence="4" id="KW-1185">Reference proteome</keyword>
<comment type="caution">
    <text evidence="3">The sequence shown here is derived from an EMBL/GenBank/DDBJ whole genome shotgun (WGS) entry which is preliminary data.</text>
</comment>
<protein>
    <recommendedName>
        <fullName evidence="2">Peptidase S1 domain-containing protein</fullName>
    </recommendedName>
</protein>
<feature type="signal peptide" evidence="1">
    <location>
        <begin position="1"/>
        <end position="19"/>
    </location>
</feature>
<evidence type="ECO:0000313" key="4">
    <source>
        <dbReference type="Proteomes" id="UP001328107"/>
    </source>
</evidence>
<dbReference type="InterPro" id="IPR009003">
    <property type="entry name" value="Peptidase_S1_PA"/>
</dbReference>